<dbReference type="PANTHER" id="PTHR44094">
    <property type="entry name" value="DNAJ HEAT SHOCK N-TERMINAL DOMAIN-CONTAINING PROTEIN"/>
    <property type="match status" value="1"/>
</dbReference>
<evidence type="ECO:0000256" key="1">
    <source>
        <dbReference type="SAM" id="MobiDB-lite"/>
    </source>
</evidence>
<dbReference type="SUPFAM" id="SSF46565">
    <property type="entry name" value="Chaperone J-domain"/>
    <property type="match status" value="1"/>
</dbReference>
<sequence length="556" mass="61808">MASNNTGAAAGGWQQGFSRLVKSVQTTVSNTQENQRKAKEAKEIGKIWDPKTKEWVFFFLDQEVKETTEALQKLQTDYQEKFGKKPPNATMTSSLDQADEPPVKDRLYYDWLEVRTDAADGQIRKAYFKLARKYHPDKNPEGFTPEEAQTKFHQINVAYQILSNPTTRAKYDKEGPAAETPDKEDSGDAANMDPMVFFHVLFASELVEPYIGELWLATTSNNVFKDVSSQAENRADDEDAEAKNEEATKAEEEARDKFMQEQSLLQQKLRQGQCAQHMRRRLADFNPENPEAFQQEAQKEAEKIIAQASTPALGALYCQTLGRSWQVQAETFLGKYGQAGDWWTGPLASTRQTATSISTNMRLLGAAAGAAVAGSAAMKHAQAYQETQIQQEAQKGDTNADAAAASAEDAARKDPNQAEAQLAQALNQSLPAFLKLAWTMNQRDIQQTVKLTCTKLFDDASVPIQDRFIRARAVRLLGQVFAKAGESAVPNARQVLFKSTSQEIQEQLAVATMTTMAKAQGQEVSHEDYATMRLQMQGMMQQQPSEGASNPETKFV</sequence>
<dbReference type="Gene3D" id="1.10.287.110">
    <property type="entry name" value="DnaJ domain"/>
    <property type="match status" value="1"/>
</dbReference>
<name>A0A7S3L8G0_9STRA</name>
<evidence type="ECO:0000313" key="3">
    <source>
        <dbReference type="EMBL" id="CAE0413562.1"/>
    </source>
</evidence>
<dbReference type="PROSITE" id="PS50076">
    <property type="entry name" value="DNAJ_2"/>
    <property type="match status" value="1"/>
</dbReference>
<dbReference type="InterPro" id="IPR001623">
    <property type="entry name" value="DnaJ_domain"/>
</dbReference>
<dbReference type="AlphaFoldDB" id="A0A7S3L8G0"/>
<feature type="domain" description="J" evidence="2">
    <location>
        <begin position="107"/>
        <end position="175"/>
    </location>
</feature>
<dbReference type="CDD" id="cd06257">
    <property type="entry name" value="DnaJ"/>
    <property type="match status" value="1"/>
</dbReference>
<evidence type="ECO:0000259" key="2">
    <source>
        <dbReference type="PROSITE" id="PS50076"/>
    </source>
</evidence>
<feature type="region of interest" description="Disordered" evidence="1">
    <location>
        <begin position="166"/>
        <end position="189"/>
    </location>
</feature>
<dbReference type="PANTHER" id="PTHR44094:SF8">
    <property type="entry name" value="DNAJ HEAT SHOCK N-TERMINAL DOMAIN-CONTAINING PROTEIN-RELATED"/>
    <property type="match status" value="1"/>
</dbReference>
<feature type="compositionally biased region" description="Basic and acidic residues" evidence="1">
    <location>
        <begin position="169"/>
        <end position="186"/>
    </location>
</feature>
<dbReference type="InterPro" id="IPR026894">
    <property type="entry name" value="DnaJ_X"/>
</dbReference>
<dbReference type="InterPro" id="IPR052423">
    <property type="entry name" value="EMIR"/>
</dbReference>
<accession>A0A7S3L8G0</accession>
<dbReference type="EMBL" id="HBIM01013351">
    <property type="protein sequence ID" value="CAE0413562.1"/>
    <property type="molecule type" value="Transcribed_RNA"/>
</dbReference>
<dbReference type="InterPro" id="IPR018253">
    <property type="entry name" value="DnaJ_domain_CS"/>
</dbReference>
<dbReference type="PRINTS" id="PR00625">
    <property type="entry name" value="JDOMAIN"/>
</dbReference>
<organism evidence="3">
    <name type="scientific">Amphora coffeiformis</name>
    <dbReference type="NCBI Taxonomy" id="265554"/>
    <lineage>
        <taxon>Eukaryota</taxon>
        <taxon>Sar</taxon>
        <taxon>Stramenopiles</taxon>
        <taxon>Ochrophyta</taxon>
        <taxon>Bacillariophyta</taxon>
        <taxon>Bacillariophyceae</taxon>
        <taxon>Bacillariophycidae</taxon>
        <taxon>Thalassiophysales</taxon>
        <taxon>Catenulaceae</taxon>
        <taxon>Amphora</taxon>
    </lineage>
</organism>
<proteinExistence type="predicted"/>
<feature type="region of interest" description="Disordered" evidence="1">
    <location>
        <begin position="230"/>
        <end position="249"/>
    </location>
</feature>
<dbReference type="Pfam" id="PF00226">
    <property type="entry name" value="DnaJ"/>
    <property type="match status" value="1"/>
</dbReference>
<reference evidence="3" key="1">
    <citation type="submission" date="2021-01" db="EMBL/GenBank/DDBJ databases">
        <authorList>
            <person name="Corre E."/>
            <person name="Pelletier E."/>
            <person name="Niang G."/>
            <person name="Scheremetjew M."/>
            <person name="Finn R."/>
            <person name="Kale V."/>
            <person name="Holt S."/>
            <person name="Cochrane G."/>
            <person name="Meng A."/>
            <person name="Brown T."/>
            <person name="Cohen L."/>
        </authorList>
    </citation>
    <scope>NUCLEOTIDE SEQUENCE</scope>
    <source>
        <strain evidence="3">CCMP127</strain>
    </source>
</reference>
<gene>
    <name evidence="3" type="ORF">ACOF00016_LOCUS10817</name>
</gene>
<dbReference type="PROSITE" id="PS00636">
    <property type="entry name" value="DNAJ_1"/>
    <property type="match status" value="1"/>
</dbReference>
<dbReference type="InterPro" id="IPR036869">
    <property type="entry name" value="J_dom_sf"/>
</dbReference>
<feature type="region of interest" description="Disordered" evidence="1">
    <location>
        <begin position="387"/>
        <end position="420"/>
    </location>
</feature>
<dbReference type="Pfam" id="PF14308">
    <property type="entry name" value="DnaJ-X"/>
    <property type="match status" value="1"/>
</dbReference>
<feature type="compositionally biased region" description="Polar residues" evidence="1">
    <location>
        <begin position="387"/>
        <end position="397"/>
    </location>
</feature>
<dbReference type="SMART" id="SM00271">
    <property type="entry name" value="DnaJ"/>
    <property type="match status" value="1"/>
</dbReference>
<protein>
    <recommendedName>
        <fullName evidence="2">J domain-containing protein</fullName>
    </recommendedName>
</protein>